<reference evidence="13 14" key="1">
    <citation type="submission" date="2023-03" db="EMBL/GenBank/DDBJ databases">
        <title>Bacillus Genome Sequencing.</title>
        <authorList>
            <person name="Dunlap C."/>
        </authorList>
    </citation>
    <scope>NUCLEOTIDE SEQUENCE [LARGE SCALE GENOMIC DNA]</scope>
    <source>
        <strain evidence="13 14">B-59205</strain>
    </source>
</reference>
<dbReference type="NCBIfam" id="TIGR00054">
    <property type="entry name" value="RIP metalloprotease RseP"/>
    <property type="match status" value="1"/>
</dbReference>
<evidence type="ECO:0000313" key="13">
    <source>
        <dbReference type="EMBL" id="MEC1179318.1"/>
    </source>
</evidence>
<sequence length="422" mass="46948">MQTAIAFIVIFGSLVFFHELGHFLFAKRAGIMVREFAIGMGPKIFGMTKGETVYTLRLLPIGGYVRMAGDDLDSVELQPGYRVGLLMNEDNVVEKIILNQNNQHPNVLFMEVERADLERELWIEGYDEDENLVRYNVARTASIVENGKETIIAPYDRTFNAKTVGQRSMAIFAGPLFNFILAFFLFLMMGLLQGVPTNESLPKIAQVADNGVASAAGLQRDDVVTAIDGNKISTWEDLSQAIQAKMGQAMVMEVERQGERLTFELTPNIVENDKGEKVGQIGIYAARAYEKSPVKAVAYAGELTYETATMIFKAVIKLVTAQLSIDELSGPVGIYKYTEEATSYGIFNLMFWAGALSMNLGIMNLLPLPALDGGRLLFFGFEALRGKPIDRQKEGLVHFVGIVLLMILMIVVTWNDIQKFFF</sequence>
<feature type="transmembrane region" description="Helical" evidence="11">
    <location>
        <begin position="169"/>
        <end position="192"/>
    </location>
</feature>
<evidence type="ECO:0000313" key="14">
    <source>
        <dbReference type="Proteomes" id="UP001344888"/>
    </source>
</evidence>
<evidence type="ECO:0000256" key="4">
    <source>
        <dbReference type="ARBA" id="ARBA00022670"/>
    </source>
</evidence>
<comment type="cofactor">
    <cofactor evidence="1 11">
        <name>Zn(2+)</name>
        <dbReference type="ChEBI" id="CHEBI:29105"/>
    </cofactor>
</comment>
<comment type="subcellular location">
    <subcellularLocation>
        <location evidence="2">Membrane</location>
        <topology evidence="2">Multi-pass membrane protein</topology>
    </subcellularLocation>
</comment>
<accession>A0AAW9NXN6</accession>
<dbReference type="AlphaFoldDB" id="A0AAW9NXN6"/>
<dbReference type="InterPro" id="IPR004387">
    <property type="entry name" value="Pept_M50_Zn"/>
</dbReference>
<keyword evidence="11" id="KW-0479">Metal-binding</keyword>
<dbReference type="Gene3D" id="2.30.42.10">
    <property type="match status" value="1"/>
</dbReference>
<evidence type="ECO:0000256" key="11">
    <source>
        <dbReference type="RuleBase" id="RU362031"/>
    </source>
</evidence>
<dbReference type="PANTHER" id="PTHR42837">
    <property type="entry name" value="REGULATOR OF SIGMA-E PROTEASE RSEP"/>
    <property type="match status" value="1"/>
</dbReference>
<evidence type="ECO:0000256" key="10">
    <source>
        <dbReference type="ARBA" id="ARBA00023136"/>
    </source>
</evidence>
<dbReference type="CDD" id="cd06163">
    <property type="entry name" value="S2P-M50_PDZ_RseP-like"/>
    <property type="match status" value="1"/>
</dbReference>
<dbReference type="Pfam" id="PF17820">
    <property type="entry name" value="PDZ_6"/>
    <property type="match status" value="1"/>
</dbReference>
<feature type="transmembrane region" description="Helical" evidence="11">
    <location>
        <begin position="6"/>
        <end position="25"/>
    </location>
</feature>
<dbReference type="GO" id="GO:0016020">
    <property type="term" value="C:membrane"/>
    <property type="evidence" value="ECO:0007669"/>
    <property type="project" value="UniProtKB-SubCell"/>
</dbReference>
<keyword evidence="6 11" id="KW-0378">Hydrolase</keyword>
<evidence type="ECO:0000259" key="12">
    <source>
        <dbReference type="SMART" id="SM00228"/>
    </source>
</evidence>
<dbReference type="GO" id="GO:0006508">
    <property type="term" value="P:proteolysis"/>
    <property type="evidence" value="ECO:0007669"/>
    <property type="project" value="UniProtKB-KW"/>
</dbReference>
<keyword evidence="7 11" id="KW-0862">Zinc</keyword>
<gene>
    <name evidence="13" type="primary">rseP</name>
    <name evidence="13" type="ORF">P9B03_12545</name>
</gene>
<feature type="transmembrane region" description="Helical" evidence="11">
    <location>
        <begin position="346"/>
        <end position="366"/>
    </location>
</feature>
<keyword evidence="5 11" id="KW-0812">Transmembrane</keyword>
<dbReference type="EMBL" id="JARSFG010000017">
    <property type="protein sequence ID" value="MEC1179318.1"/>
    <property type="molecule type" value="Genomic_DNA"/>
</dbReference>
<dbReference type="PANTHER" id="PTHR42837:SF2">
    <property type="entry name" value="MEMBRANE METALLOPROTEASE ARASP2, CHLOROPLASTIC-RELATED"/>
    <property type="match status" value="1"/>
</dbReference>
<dbReference type="InterPro" id="IPR008915">
    <property type="entry name" value="Peptidase_M50"/>
</dbReference>
<comment type="caution">
    <text evidence="13">The sequence shown here is derived from an EMBL/GenBank/DDBJ whole genome shotgun (WGS) entry which is preliminary data.</text>
</comment>
<dbReference type="InterPro" id="IPR041489">
    <property type="entry name" value="PDZ_6"/>
</dbReference>
<feature type="transmembrane region" description="Helical" evidence="11">
    <location>
        <begin position="395"/>
        <end position="414"/>
    </location>
</feature>
<evidence type="ECO:0000256" key="8">
    <source>
        <dbReference type="ARBA" id="ARBA00022989"/>
    </source>
</evidence>
<evidence type="ECO:0000256" key="6">
    <source>
        <dbReference type="ARBA" id="ARBA00022801"/>
    </source>
</evidence>
<dbReference type="InterPro" id="IPR036034">
    <property type="entry name" value="PDZ_sf"/>
</dbReference>
<evidence type="ECO:0000256" key="2">
    <source>
        <dbReference type="ARBA" id="ARBA00004141"/>
    </source>
</evidence>
<evidence type="ECO:0000256" key="9">
    <source>
        <dbReference type="ARBA" id="ARBA00023049"/>
    </source>
</evidence>
<dbReference type="SUPFAM" id="SSF50156">
    <property type="entry name" value="PDZ domain-like"/>
    <property type="match status" value="1"/>
</dbReference>
<dbReference type="Proteomes" id="UP001344888">
    <property type="component" value="Unassembled WGS sequence"/>
</dbReference>
<protein>
    <recommendedName>
        <fullName evidence="11">Zinc metalloprotease</fullName>
        <ecNumber evidence="11">3.4.24.-</ecNumber>
    </recommendedName>
</protein>
<dbReference type="RefSeq" id="WP_326123803.1">
    <property type="nucleotide sequence ID" value="NZ_JARSFG010000017.1"/>
</dbReference>
<keyword evidence="14" id="KW-1185">Reference proteome</keyword>
<feature type="domain" description="PDZ" evidence="12">
    <location>
        <begin position="182"/>
        <end position="258"/>
    </location>
</feature>
<organism evidence="13 14">
    <name type="scientific">Metasolibacillus meyeri</name>
    <dbReference type="NCBI Taxonomy" id="1071052"/>
    <lineage>
        <taxon>Bacteria</taxon>
        <taxon>Bacillati</taxon>
        <taxon>Bacillota</taxon>
        <taxon>Bacilli</taxon>
        <taxon>Bacillales</taxon>
        <taxon>Caryophanaceae</taxon>
        <taxon>Metasolibacillus</taxon>
    </lineage>
</organism>
<dbReference type="GO" id="GO:0046872">
    <property type="term" value="F:metal ion binding"/>
    <property type="evidence" value="ECO:0007669"/>
    <property type="project" value="UniProtKB-KW"/>
</dbReference>
<proteinExistence type="inferred from homology"/>
<evidence type="ECO:0000256" key="5">
    <source>
        <dbReference type="ARBA" id="ARBA00022692"/>
    </source>
</evidence>
<evidence type="ECO:0000256" key="1">
    <source>
        <dbReference type="ARBA" id="ARBA00001947"/>
    </source>
</evidence>
<keyword evidence="4" id="KW-0645">Protease</keyword>
<dbReference type="Pfam" id="PF02163">
    <property type="entry name" value="Peptidase_M50"/>
    <property type="match status" value="1"/>
</dbReference>
<dbReference type="InterPro" id="IPR001478">
    <property type="entry name" value="PDZ"/>
</dbReference>
<dbReference type="SMART" id="SM00228">
    <property type="entry name" value="PDZ"/>
    <property type="match status" value="1"/>
</dbReference>
<keyword evidence="9 11" id="KW-0482">Metalloprotease</keyword>
<comment type="similarity">
    <text evidence="3 11">Belongs to the peptidase M50B family.</text>
</comment>
<evidence type="ECO:0000256" key="3">
    <source>
        <dbReference type="ARBA" id="ARBA00007931"/>
    </source>
</evidence>
<keyword evidence="10 11" id="KW-0472">Membrane</keyword>
<name>A0AAW9NXN6_9BACL</name>
<evidence type="ECO:0000256" key="7">
    <source>
        <dbReference type="ARBA" id="ARBA00022833"/>
    </source>
</evidence>
<dbReference type="GO" id="GO:0004222">
    <property type="term" value="F:metalloendopeptidase activity"/>
    <property type="evidence" value="ECO:0007669"/>
    <property type="project" value="InterPro"/>
</dbReference>
<keyword evidence="8 11" id="KW-1133">Transmembrane helix</keyword>
<dbReference type="CDD" id="cd23081">
    <property type="entry name" value="cpPDZ_EcRseP-like"/>
    <property type="match status" value="1"/>
</dbReference>
<dbReference type="EC" id="3.4.24.-" evidence="11"/>